<keyword evidence="1" id="KW-0805">Transcription regulation</keyword>
<feature type="domain" description="HTH tetR-type" evidence="5">
    <location>
        <begin position="12"/>
        <end position="72"/>
    </location>
</feature>
<dbReference type="PANTHER" id="PTHR30055">
    <property type="entry name" value="HTH-TYPE TRANSCRIPTIONAL REGULATOR RUTR"/>
    <property type="match status" value="1"/>
</dbReference>
<accession>A0A7W4WE12</accession>
<keyword evidence="2 4" id="KW-0238">DNA-binding</keyword>
<dbReference type="Pfam" id="PF00440">
    <property type="entry name" value="TetR_N"/>
    <property type="match status" value="1"/>
</dbReference>
<dbReference type="InterPro" id="IPR009057">
    <property type="entry name" value="Homeodomain-like_sf"/>
</dbReference>
<protein>
    <submittedName>
        <fullName evidence="6">AcrR family transcriptional regulator</fullName>
    </submittedName>
</protein>
<gene>
    <name evidence="6" type="ORF">FHS09_002786</name>
</gene>
<dbReference type="Gene3D" id="1.10.357.10">
    <property type="entry name" value="Tetracycline Repressor, domain 2"/>
    <property type="match status" value="1"/>
</dbReference>
<evidence type="ECO:0000313" key="7">
    <source>
        <dbReference type="Proteomes" id="UP000535937"/>
    </source>
</evidence>
<evidence type="ECO:0000256" key="4">
    <source>
        <dbReference type="PROSITE-ProRule" id="PRU00335"/>
    </source>
</evidence>
<feature type="DNA-binding region" description="H-T-H motif" evidence="4">
    <location>
        <begin position="35"/>
        <end position="54"/>
    </location>
</feature>
<evidence type="ECO:0000256" key="2">
    <source>
        <dbReference type="ARBA" id="ARBA00023125"/>
    </source>
</evidence>
<dbReference type="GO" id="GO:0003700">
    <property type="term" value="F:DNA-binding transcription factor activity"/>
    <property type="evidence" value="ECO:0007669"/>
    <property type="project" value="TreeGrafter"/>
</dbReference>
<reference evidence="6 7" key="1">
    <citation type="submission" date="2020-08" db="EMBL/GenBank/DDBJ databases">
        <title>Genomic Encyclopedia of Type Strains, Phase III (KMG-III): the genomes of soil and plant-associated and newly described type strains.</title>
        <authorList>
            <person name="Whitman W."/>
        </authorList>
    </citation>
    <scope>NUCLEOTIDE SEQUENCE [LARGE SCALE GENOMIC DNA]</scope>
    <source>
        <strain evidence="6 7">CECT 8799</strain>
    </source>
</reference>
<comment type="caution">
    <text evidence="6">The sequence shown here is derived from an EMBL/GenBank/DDBJ whole genome shotgun (WGS) entry which is preliminary data.</text>
</comment>
<evidence type="ECO:0000313" key="6">
    <source>
        <dbReference type="EMBL" id="MBB3061943.1"/>
    </source>
</evidence>
<organism evidence="6 7">
    <name type="scientific">Microbulbifer rhizosphaerae</name>
    <dbReference type="NCBI Taxonomy" id="1562603"/>
    <lineage>
        <taxon>Bacteria</taxon>
        <taxon>Pseudomonadati</taxon>
        <taxon>Pseudomonadota</taxon>
        <taxon>Gammaproteobacteria</taxon>
        <taxon>Cellvibrionales</taxon>
        <taxon>Microbulbiferaceae</taxon>
        <taxon>Microbulbifer</taxon>
    </lineage>
</organism>
<dbReference type="InterPro" id="IPR001647">
    <property type="entry name" value="HTH_TetR"/>
</dbReference>
<keyword evidence="7" id="KW-1185">Reference proteome</keyword>
<evidence type="ECO:0000259" key="5">
    <source>
        <dbReference type="PROSITE" id="PS50977"/>
    </source>
</evidence>
<dbReference type="PRINTS" id="PR00455">
    <property type="entry name" value="HTHTETR"/>
</dbReference>
<dbReference type="AlphaFoldDB" id="A0A7W4WE12"/>
<proteinExistence type="predicted"/>
<dbReference type="EMBL" id="JACHWZ010000012">
    <property type="protein sequence ID" value="MBB3061943.1"/>
    <property type="molecule type" value="Genomic_DNA"/>
</dbReference>
<dbReference type="GO" id="GO:0000976">
    <property type="term" value="F:transcription cis-regulatory region binding"/>
    <property type="evidence" value="ECO:0007669"/>
    <property type="project" value="TreeGrafter"/>
</dbReference>
<keyword evidence="3" id="KW-0804">Transcription</keyword>
<dbReference type="Proteomes" id="UP000535937">
    <property type="component" value="Unassembled WGS sequence"/>
</dbReference>
<dbReference type="PROSITE" id="PS50977">
    <property type="entry name" value="HTH_TETR_2"/>
    <property type="match status" value="1"/>
</dbReference>
<dbReference type="PANTHER" id="PTHR30055:SF234">
    <property type="entry name" value="HTH-TYPE TRANSCRIPTIONAL REGULATOR BETI"/>
    <property type="match status" value="1"/>
</dbReference>
<evidence type="ECO:0000256" key="1">
    <source>
        <dbReference type="ARBA" id="ARBA00023015"/>
    </source>
</evidence>
<name>A0A7W4WE12_9GAMM</name>
<evidence type="ECO:0000256" key="3">
    <source>
        <dbReference type="ARBA" id="ARBA00023163"/>
    </source>
</evidence>
<dbReference type="RefSeq" id="WP_183460781.1">
    <property type="nucleotide sequence ID" value="NZ_JACHWZ010000012.1"/>
</dbReference>
<dbReference type="SUPFAM" id="SSF46689">
    <property type="entry name" value="Homeodomain-like"/>
    <property type="match status" value="1"/>
</dbReference>
<sequence>MATSERKARELRQREEMLLDTALEMLEKDGFATMTMDKLARRSEYSKGTIYNHFASKEDLLTALCLRGFDIQLQLYRSTRDFEGTSREKMLALYYGYYLYARQHPTLFMCVLSGQSPNVIEKTSPERIAMRRQKEREVAAICDRVVAEALVNGDIPADRERIVGELTFANWAIAFGTTALLLAAEQAYSIARLDQTSSLLTNAGLVMDGIGWHPLSDSWDYRQSWSRIQSFFGA</sequence>
<dbReference type="InterPro" id="IPR050109">
    <property type="entry name" value="HTH-type_TetR-like_transc_reg"/>
</dbReference>